<dbReference type="Gene3D" id="3.30.420.10">
    <property type="entry name" value="Ribonuclease H-like superfamily/Ribonuclease H"/>
    <property type="match status" value="1"/>
</dbReference>
<keyword evidence="2" id="KW-0560">Oxidoreductase</keyword>
<dbReference type="InterPro" id="IPR001878">
    <property type="entry name" value="Znf_CCHC"/>
</dbReference>
<evidence type="ECO:0008006" key="10">
    <source>
        <dbReference type="Google" id="ProtNLM"/>
    </source>
</evidence>
<dbReference type="Pfam" id="PF00075">
    <property type="entry name" value="RNase_H"/>
    <property type="match status" value="1"/>
</dbReference>
<protein>
    <recommendedName>
        <fullName evidence="10">CCHC-type domain-containing protein</fullName>
    </recommendedName>
</protein>
<dbReference type="Pfam" id="PF08030">
    <property type="entry name" value="NAD_binding_6"/>
    <property type="match status" value="1"/>
</dbReference>
<evidence type="ECO:0000256" key="5">
    <source>
        <dbReference type="SAM" id="MobiDB-lite"/>
    </source>
</evidence>
<feature type="compositionally biased region" description="Polar residues" evidence="5">
    <location>
        <begin position="634"/>
        <end position="643"/>
    </location>
</feature>
<evidence type="ECO:0000313" key="8">
    <source>
        <dbReference type="EMBL" id="TGO06886.1"/>
    </source>
</evidence>
<evidence type="ECO:0000259" key="7">
    <source>
        <dbReference type="PROSITE" id="PS50879"/>
    </source>
</evidence>
<reference evidence="8 9" key="1">
    <citation type="submission" date="2017-12" db="EMBL/GenBank/DDBJ databases">
        <title>Comparative genomics of Botrytis spp.</title>
        <authorList>
            <person name="Valero-Jimenez C.A."/>
            <person name="Tapia P."/>
            <person name="Veloso J."/>
            <person name="Silva-Moreno E."/>
            <person name="Staats M."/>
            <person name="Valdes J.H."/>
            <person name="Van Kan J.A.L."/>
        </authorList>
    </citation>
    <scope>NUCLEOTIDE SEQUENCE [LARGE SCALE GENOMIC DNA]</scope>
    <source>
        <strain evidence="8 9">Bt9001</strain>
    </source>
</reference>
<keyword evidence="3" id="KW-0863">Zinc-finger</keyword>
<comment type="caution">
    <text evidence="8">The sequence shown here is derived from an EMBL/GenBank/DDBJ whole genome shotgun (WGS) entry which is preliminary data.</text>
</comment>
<dbReference type="InterPro" id="IPR012337">
    <property type="entry name" value="RNaseH-like_sf"/>
</dbReference>
<dbReference type="Pfam" id="PF14529">
    <property type="entry name" value="Exo_endo_phos_2"/>
    <property type="match status" value="1"/>
</dbReference>
<dbReference type="InterPro" id="IPR036691">
    <property type="entry name" value="Endo/exonu/phosph_ase_sf"/>
</dbReference>
<accession>A0A4Z1E4K9</accession>
<dbReference type="GO" id="GO:0004523">
    <property type="term" value="F:RNA-DNA hybrid ribonuclease activity"/>
    <property type="evidence" value="ECO:0007669"/>
    <property type="project" value="InterPro"/>
</dbReference>
<keyword evidence="4" id="KW-0175">Coiled coil</keyword>
<dbReference type="InterPro" id="IPR050092">
    <property type="entry name" value="RNase_H"/>
</dbReference>
<dbReference type="InterPro" id="IPR002156">
    <property type="entry name" value="RNaseH_domain"/>
</dbReference>
<evidence type="ECO:0000259" key="6">
    <source>
        <dbReference type="PROSITE" id="PS50158"/>
    </source>
</evidence>
<evidence type="ECO:0000256" key="2">
    <source>
        <dbReference type="ARBA" id="ARBA00023002"/>
    </source>
</evidence>
<evidence type="ECO:0000313" key="9">
    <source>
        <dbReference type="Proteomes" id="UP000297777"/>
    </source>
</evidence>
<feature type="domain" description="RNase H type-1" evidence="7">
    <location>
        <begin position="1293"/>
        <end position="1432"/>
    </location>
</feature>
<dbReference type="PROSITE" id="PS50158">
    <property type="entry name" value="ZF_CCHC"/>
    <property type="match status" value="1"/>
</dbReference>
<feature type="coiled-coil region" evidence="4">
    <location>
        <begin position="1015"/>
        <end position="1042"/>
    </location>
</feature>
<feature type="region of interest" description="Disordered" evidence="5">
    <location>
        <begin position="651"/>
        <end position="708"/>
    </location>
</feature>
<dbReference type="GO" id="GO:0003676">
    <property type="term" value="F:nucleic acid binding"/>
    <property type="evidence" value="ECO:0007669"/>
    <property type="project" value="InterPro"/>
</dbReference>
<dbReference type="Gene3D" id="3.60.10.10">
    <property type="entry name" value="Endonuclease/exonuclease/phosphatase"/>
    <property type="match status" value="1"/>
</dbReference>
<keyword evidence="9" id="KW-1185">Reference proteome</keyword>
<comment type="similarity">
    <text evidence="1">Belongs to the RNase H family.</text>
</comment>
<dbReference type="PANTHER" id="PTHR10642">
    <property type="entry name" value="RIBONUCLEASE H1"/>
    <property type="match status" value="1"/>
</dbReference>
<proteinExistence type="inferred from homology"/>
<feature type="domain" description="CCHC-type" evidence="6">
    <location>
        <begin position="546"/>
        <end position="560"/>
    </location>
</feature>
<dbReference type="InterPro" id="IPR005135">
    <property type="entry name" value="Endo/exonuclease/phosphatase"/>
</dbReference>
<evidence type="ECO:0000256" key="4">
    <source>
        <dbReference type="SAM" id="Coils"/>
    </source>
</evidence>
<dbReference type="InterPro" id="IPR039261">
    <property type="entry name" value="FNR_nucleotide-bd"/>
</dbReference>
<organism evidence="8 9">
    <name type="scientific">Botrytis tulipae</name>
    <dbReference type="NCBI Taxonomy" id="87230"/>
    <lineage>
        <taxon>Eukaryota</taxon>
        <taxon>Fungi</taxon>
        <taxon>Dikarya</taxon>
        <taxon>Ascomycota</taxon>
        <taxon>Pezizomycotina</taxon>
        <taxon>Leotiomycetes</taxon>
        <taxon>Helotiales</taxon>
        <taxon>Sclerotiniaceae</taxon>
        <taxon>Botrytis</taxon>
    </lineage>
</organism>
<dbReference type="OrthoDB" id="3528085at2759"/>
<feature type="region of interest" description="Disordered" evidence="5">
    <location>
        <begin position="624"/>
        <end position="643"/>
    </location>
</feature>
<keyword evidence="3" id="KW-0479">Metal-binding</keyword>
<evidence type="ECO:0000256" key="1">
    <source>
        <dbReference type="ARBA" id="ARBA00005300"/>
    </source>
</evidence>
<dbReference type="InterPro" id="IPR036397">
    <property type="entry name" value="RNaseH_sf"/>
</dbReference>
<dbReference type="EMBL" id="PQXH01000414">
    <property type="protein sequence ID" value="TGO06886.1"/>
    <property type="molecule type" value="Genomic_DNA"/>
</dbReference>
<dbReference type="CDD" id="cd09276">
    <property type="entry name" value="Rnase_HI_RT_non_LTR"/>
    <property type="match status" value="1"/>
</dbReference>
<dbReference type="GO" id="GO:0008270">
    <property type="term" value="F:zinc ion binding"/>
    <property type="evidence" value="ECO:0007669"/>
    <property type="project" value="UniProtKB-KW"/>
</dbReference>
<dbReference type="InterPro" id="IPR013121">
    <property type="entry name" value="Fe_red_NAD-bd_6"/>
</dbReference>
<name>A0A4Z1E4K9_9HELO</name>
<dbReference type="PANTHER" id="PTHR10642:SF25">
    <property type="entry name" value="RNASE H TYPE-1 DOMAIN-CONTAINING PROTEIN"/>
    <property type="match status" value="1"/>
</dbReference>
<dbReference type="SUPFAM" id="SSF53098">
    <property type="entry name" value="Ribonuclease H-like"/>
    <property type="match status" value="1"/>
</dbReference>
<dbReference type="Gene3D" id="3.40.50.80">
    <property type="entry name" value="Nucleotide-binding domain of ferredoxin-NADP reductase (FNR) module"/>
    <property type="match status" value="1"/>
</dbReference>
<sequence length="1599" mass="181507">MDDCENILMVASDFGIAAQLPYLKQLIHGYNTRKLRAKRIHLVWQVRDIDVTIAMQPLLNGALSEDTLDDGWILDISIYCESTDIKKSFGKRANVYPGKVPLQDIIQAETLERKMERISANKMDWNAEALVNGEELKSIRSTEKMVITVSGTSEIRDELRSIIRHKLAHDCSTSAMGTPWPQVAAWPNDTYEHATFFSDYLRKALVCIESAEDQPVPKPLVKTMIAAMSVLITKFQNTPNVNTVMQAIANIQNDLRITTETIKTTAATAVQHTADMHQQMAMMNQETNQTVREAAESGRATTILLHDATNEITKVTNDITKMVQSSPPSKVSYASVVGSNTTPISKPITISTQTSSFLQAQREIIVKITDVGTIESLRTKNPRNLQNHVDRAIEQSKNRHIEKIRSASANQLKSGDLSIKTLNRSDAEALKQFAEDWIARLGKGTSIRLPTYGILVHGIRTSSMDMEKFDEIKAELLHDNRAFVPNADIKYIGWLSRAALTKRASTIIVEFTNPEDANKMIDEGLIWQGEAFQCERYDRQCRLKQCYKCQRYGHIGTQCKANTACGYCAKAHNSKDCPDKSDKSATRNCVVCRGAHEAWNNRCPARKEELSKVKAAYDARQPYHFVPSSKDKSPLNQTNPYLTPTESAMIANGSQRGRPGNISTGLTPSTPSLIPGRQNARSKSPTKGRATKRSYTGNTAESTQDENEDVIMGEYNTMKSKNLVMATLLRDPKIHEYDILALQEPWRNPITPTTHNPISDTFHLCFPKDNKEMPARVCFFINKRIDPNNWIYKDHSRDLGTLEIITKPPGTNEATKIIVHNIYNPPNSSINRTSCLPLLKTTLTRYQDEEQIILGDFNLHHEYWGGPKIRISEPESEDLIEIIEETQLAGLLPSATVTYDDKNTQSCIDLCYGTQNIADRVIKCSVDYDMDHNSDHLPITTILDLRIAQRPQRNMYDWPNMDIQKLRANLTHNLPVLRSPRTETALDRYVEEVVKALQLAIDQAIPLKRWSPRARAGWTLECKELQAEARRLKRQNSRNHTEQSWEAYRKARNEKGRVIRQALLQGHREQVEKATENPESMWKLAKWARNRGEVAATTTPVSRSIGALSSLAGSTWGAKVTELRRIYQAVVIPQMMYGCSIWSIAQEQREGYTQQTLNSLIALQAKAARTISGAFKSTSSPALNIELHLLPIEQQIWKTNSETVSRILSTEKISALMGFRTIRNRRSRGRKTPYQSPLEHIFKRLRHRRGPTIDYQETIPPYLVPPWWRGPNTRIAMNKDIAKTQHKEFLKNTSNSIFIYTDGSGIENHIGAAAVSPLTRSTRRIYMGDSETSTVYVAEVQGIVSALEMVIEDAKKGNRRKRAVVFTDNQAAIRTFQMPTGRSGAYIIARAISLIDKIQQDLELEIELRWIPAHIGLCGNEAADRAAKKAAKQTLHTHNSEITQAKTYHLQTTLKTWLHKWIRAEWAYNWEMELKGRTTYKYTPEPNRRILQLHYKLKKWQSAMLIQMRTGKIGLRDYLWKRKVPDFNHPGCECGEGRQTVEHILLRCRDFNDLRKGLFNSKRQTDSRAILSNPKLATKAIKFMEQTQLLGQFRMCEAA</sequence>
<keyword evidence="3" id="KW-0862">Zinc</keyword>
<dbReference type="SUPFAM" id="SSF56219">
    <property type="entry name" value="DNase I-like"/>
    <property type="match status" value="1"/>
</dbReference>
<evidence type="ECO:0000256" key="3">
    <source>
        <dbReference type="PROSITE-ProRule" id="PRU00047"/>
    </source>
</evidence>
<gene>
    <name evidence="8" type="ORF">BTUL_0417g00010</name>
</gene>
<dbReference type="PROSITE" id="PS50879">
    <property type="entry name" value="RNASE_H_1"/>
    <property type="match status" value="1"/>
</dbReference>
<feature type="compositionally biased region" description="Polar residues" evidence="5">
    <location>
        <begin position="693"/>
        <end position="702"/>
    </location>
</feature>
<dbReference type="GO" id="GO:0043137">
    <property type="term" value="P:DNA replication, removal of RNA primer"/>
    <property type="evidence" value="ECO:0007669"/>
    <property type="project" value="TreeGrafter"/>
</dbReference>
<dbReference type="GO" id="GO:0016491">
    <property type="term" value="F:oxidoreductase activity"/>
    <property type="evidence" value="ECO:0007669"/>
    <property type="project" value="UniProtKB-KW"/>
</dbReference>
<feature type="compositionally biased region" description="Polar residues" evidence="5">
    <location>
        <begin position="661"/>
        <end position="672"/>
    </location>
</feature>
<dbReference type="Proteomes" id="UP000297777">
    <property type="component" value="Unassembled WGS sequence"/>
</dbReference>